<dbReference type="SUPFAM" id="SSF53474">
    <property type="entry name" value="alpha/beta-Hydrolases"/>
    <property type="match status" value="1"/>
</dbReference>
<comment type="caution">
    <text evidence="1">The sequence shown here is derived from an EMBL/GenBank/DDBJ whole genome shotgun (WGS) entry which is preliminary data.</text>
</comment>
<organism evidence="1 2">
    <name type="scientific">Putridiphycobacter roseus</name>
    <dbReference type="NCBI Taxonomy" id="2219161"/>
    <lineage>
        <taxon>Bacteria</taxon>
        <taxon>Pseudomonadati</taxon>
        <taxon>Bacteroidota</taxon>
        <taxon>Flavobacteriia</taxon>
        <taxon>Flavobacteriales</taxon>
        <taxon>Crocinitomicaceae</taxon>
        <taxon>Putridiphycobacter</taxon>
    </lineage>
</organism>
<dbReference type="InterPro" id="IPR029058">
    <property type="entry name" value="AB_hydrolase_fold"/>
</dbReference>
<proteinExistence type="predicted"/>
<dbReference type="GO" id="GO:0016787">
    <property type="term" value="F:hydrolase activity"/>
    <property type="evidence" value="ECO:0007669"/>
    <property type="project" value="UniProtKB-KW"/>
</dbReference>
<keyword evidence="2" id="KW-1185">Reference proteome</keyword>
<keyword evidence="1" id="KW-0378">Hydrolase</keyword>
<dbReference type="OrthoDB" id="9808543at2"/>
<gene>
    <name evidence="1" type="ORF">DNU06_15225</name>
</gene>
<evidence type="ECO:0000313" key="1">
    <source>
        <dbReference type="EMBL" id="PZE15997.1"/>
    </source>
</evidence>
<accession>A0A2W1MVY7</accession>
<dbReference type="Proteomes" id="UP000249248">
    <property type="component" value="Unassembled WGS sequence"/>
</dbReference>
<dbReference type="Gene3D" id="3.40.50.1820">
    <property type="entry name" value="alpha/beta hydrolase"/>
    <property type="match status" value="1"/>
</dbReference>
<reference evidence="1 2" key="1">
    <citation type="submission" date="2018-06" db="EMBL/GenBank/DDBJ databases">
        <title>The draft genome sequence of Crocinitomix sp. SM1701.</title>
        <authorList>
            <person name="Zhang X."/>
        </authorList>
    </citation>
    <scope>NUCLEOTIDE SEQUENCE [LARGE SCALE GENOMIC DNA]</scope>
    <source>
        <strain evidence="1 2">SM1701</strain>
    </source>
</reference>
<sequence length="286" mass="32708">MIELINKKYIGGNNRISVYDIQIPKEPKAIILFAHGYKGFKDWGAWNAVQNYFVNAGYGFVKFNFSHNGGTVENPIDFPDLDAFGNNNYSLELFDLNKMTSITYKYLSELKLEVPVYLIGHSRGGGMAIIHAAHDPRINKIVSWAGISDIEKRFPVDEELDDWKIAGERIVENGRTKQQMPHYYQMYEDYILHKSKLDIKVACEILKQPFLQIHGDMDLAVSISEGIMISRWTDTEICIVKGAGHTFQTKHPWNETELPPDLLRVLEATLTFFEKENQITSDSIEG</sequence>
<evidence type="ECO:0000313" key="2">
    <source>
        <dbReference type="Proteomes" id="UP000249248"/>
    </source>
</evidence>
<dbReference type="EMBL" id="QKSB01000013">
    <property type="protein sequence ID" value="PZE15997.1"/>
    <property type="molecule type" value="Genomic_DNA"/>
</dbReference>
<name>A0A2W1MVY7_9FLAO</name>
<protein>
    <submittedName>
        <fullName evidence="1">Alpha/beta hydrolase</fullName>
    </submittedName>
</protein>
<dbReference type="RefSeq" id="WP_111064359.1">
    <property type="nucleotide sequence ID" value="NZ_JBHUCU010000020.1"/>
</dbReference>
<dbReference type="AlphaFoldDB" id="A0A2W1MVY7"/>